<dbReference type="EMBL" id="FXWK01000002">
    <property type="protein sequence ID" value="SMQ86304.1"/>
    <property type="molecule type" value="Genomic_DNA"/>
</dbReference>
<sequence length="65" mass="6615">MLAQMLQRFSADENGTTAIEYALLGTIIAIALVGTFALLGDGVANLFSGGDDGAQATLDNAVGRL</sequence>
<organism evidence="2 3">
    <name type="scientific">Devosia lucknowensis</name>
    <dbReference type="NCBI Taxonomy" id="1096929"/>
    <lineage>
        <taxon>Bacteria</taxon>
        <taxon>Pseudomonadati</taxon>
        <taxon>Pseudomonadota</taxon>
        <taxon>Alphaproteobacteria</taxon>
        <taxon>Hyphomicrobiales</taxon>
        <taxon>Devosiaceae</taxon>
        <taxon>Devosia</taxon>
    </lineage>
</organism>
<reference evidence="3" key="1">
    <citation type="submission" date="2017-04" db="EMBL/GenBank/DDBJ databases">
        <authorList>
            <person name="Varghese N."/>
            <person name="Submissions S."/>
        </authorList>
    </citation>
    <scope>NUCLEOTIDE SEQUENCE [LARGE SCALE GENOMIC DNA]</scope>
</reference>
<feature type="transmembrane region" description="Helical" evidence="1">
    <location>
        <begin position="21"/>
        <end position="39"/>
    </location>
</feature>
<evidence type="ECO:0000313" key="2">
    <source>
        <dbReference type="EMBL" id="SMQ86304.1"/>
    </source>
</evidence>
<dbReference type="Pfam" id="PF04964">
    <property type="entry name" value="Flp_Fap"/>
    <property type="match status" value="1"/>
</dbReference>
<proteinExistence type="predicted"/>
<keyword evidence="1" id="KW-1133">Transmembrane helix</keyword>
<accession>A0A1Y6G984</accession>
<evidence type="ECO:0000313" key="3">
    <source>
        <dbReference type="Proteomes" id="UP000194474"/>
    </source>
</evidence>
<dbReference type="AlphaFoldDB" id="A0A1Y6G984"/>
<gene>
    <name evidence="2" type="ORF">SAMN06295905_3608</name>
</gene>
<dbReference type="InterPro" id="IPR007047">
    <property type="entry name" value="Flp_Fap"/>
</dbReference>
<dbReference type="RefSeq" id="WP_086471893.1">
    <property type="nucleotide sequence ID" value="NZ_FXWK01000002.1"/>
</dbReference>
<keyword evidence="1" id="KW-0812">Transmembrane</keyword>
<dbReference type="Proteomes" id="UP000194474">
    <property type="component" value="Unassembled WGS sequence"/>
</dbReference>
<keyword evidence="3" id="KW-1185">Reference proteome</keyword>
<protein>
    <submittedName>
        <fullName evidence="2">Flp pilus assembly protein, pilin Flp</fullName>
    </submittedName>
</protein>
<keyword evidence="1" id="KW-0472">Membrane</keyword>
<name>A0A1Y6G984_9HYPH</name>
<evidence type="ECO:0000256" key="1">
    <source>
        <dbReference type="SAM" id="Phobius"/>
    </source>
</evidence>